<dbReference type="GO" id="GO:0046653">
    <property type="term" value="P:tetrahydrofolate metabolic process"/>
    <property type="evidence" value="ECO:0007669"/>
    <property type="project" value="TreeGrafter"/>
</dbReference>
<gene>
    <name evidence="6" type="ORF">OBO34_04655</name>
    <name evidence="7" type="ORF">OBO34_12765</name>
</gene>
<comment type="caution">
    <text evidence="7">The sequence shown here is derived from an EMBL/GenBank/DDBJ whole genome shotgun (WGS) entry which is preliminary data.</text>
</comment>
<dbReference type="FunFam" id="3.40.50.280:FF:000003">
    <property type="entry name" value="Dimethylamine methyltransferase corrinoid protein"/>
    <property type="match status" value="1"/>
</dbReference>
<keyword evidence="8" id="KW-1185">Reference proteome</keyword>
<dbReference type="InterPro" id="IPR050554">
    <property type="entry name" value="Met_Synthase/Corrinoid"/>
</dbReference>
<evidence type="ECO:0000313" key="7">
    <source>
        <dbReference type="EMBL" id="MCU7379218.1"/>
    </source>
</evidence>
<dbReference type="GO" id="GO:0031419">
    <property type="term" value="F:cobalamin binding"/>
    <property type="evidence" value="ECO:0007669"/>
    <property type="project" value="InterPro"/>
</dbReference>
<dbReference type="InterPro" id="IPR036724">
    <property type="entry name" value="Cobalamin-bd_sf"/>
</dbReference>
<dbReference type="SMART" id="SM01018">
    <property type="entry name" value="B12-binding_2"/>
    <property type="match status" value="1"/>
</dbReference>
<dbReference type="PROSITE" id="PS51337">
    <property type="entry name" value="B12_BINDING_NTER"/>
    <property type="match status" value="1"/>
</dbReference>
<evidence type="ECO:0000313" key="6">
    <source>
        <dbReference type="EMBL" id="MCU7377645.1"/>
    </source>
</evidence>
<evidence type="ECO:0000256" key="2">
    <source>
        <dbReference type="ARBA" id="ARBA00022723"/>
    </source>
</evidence>
<dbReference type="PANTHER" id="PTHR45833:SF1">
    <property type="entry name" value="METHIONINE SYNTHASE"/>
    <property type="match status" value="1"/>
</dbReference>
<dbReference type="InterPro" id="IPR006158">
    <property type="entry name" value="Cobalamin-bd"/>
</dbReference>
<comment type="similarity">
    <text evidence="1">Belongs to the methylamine corrinoid protein family.</text>
</comment>
<dbReference type="GO" id="GO:0008705">
    <property type="term" value="F:methionine synthase activity"/>
    <property type="evidence" value="ECO:0007669"/>
    <property type="project" value="TreeGrafter"/>
</dbReference>
<name>A0A9J6QSN4_9FIRM</name>
<evidence type="ECO:0000259" key="5">
    <source>
        <dbReference type="PROSITE" id="PS51337"/>
    </source>
</evidence>
<protein>
    <submittedName>
        <fullName evidence="7">Corrinoid protein</fullName>
    </submittedName>
</protein>
<evidence type="ECO:0000256" key="1">
    <source>
        <dbReference type="ARBA" id="ARBA00010854"/>
    </source>
</evidence>
<dbReference type="RefSeq" id="WP_253020088.1">
    <property type="nucleotide sequence ID" value="NZ_JAOSHN010000002.1"/>
</dbReference>
<dbReference type="EMBL" id="JAOSHN010000002">
    <property type="protein sequence ID" value="MCU7377645.1"/>
    <property type="molecule type" value="Genomic_DNA"/>
</dbReference>
<dbReference type="Pfam" id="PF02607">
    <property type="entry name" value="B12-binding_2"/>
    <property type="match status" value="1"/>
</dbReference>
<keyword evidence="3" id="KW-0170">Cobalt</keyword>
<feature type="domain" description="B12-binding" evidence="4">
    <location>
        <begin position="91"/>
        <end position="216"/>
    </location>
</feature>
<keyword evidence="2" id="KW-0479">Metal-binding</keyword>
<dbReference type="Gene3D" id="1.10.1240.10">
    <property type="entry name" value="Methionine synthase domain"/>
    <property type="match status" value="1"/>
</dbReference>
<evidence type="ECO:0000259" key="4">
    <source>
        <dbReference type="PROSITE" id="PS51332"/>
    </source>
</evidence>
<dbReference type="SUPFAM" id="SSF52242">
    <property type="entry name" value="Cobalamin (vitamin B12)-binding domain"/>
    <property type="match status" value="1"/>
</dbReference>
<dbReference type="AlphaFoldDB" id="A0A9J6QSN4"/>
<sequence>MDVYEQMKEAVLDGDEEEAARLARQALAEGLDLQKVMDLGFLAGIQEAGQLYEDEEYFLPDLVCSADAMKTALDLLDEALKSGTGHMAVKPAKVALATVQGDVHDIGKTIVGAMMTASGFEVYDLGTDIENQKVIEQVEEIKPDILGLSALLTSTMEEQGAIIRLLEERGLRGDVKVIIGGAPVSQDWADQIGADGYSDNAVAAVKLAERLLNERG</sequence>
<dbReference type="GO" id="GO:0005829">
    <property type="term" value="C:cytosol"/>
    <property type="evidence" value="ECO:0007669"/>
    <property type="project" value="TreeGrafter"/>
</dbReference>
<dbReference type="Gene3D" id="3.40.50.280">
    <property type="entry name" value="Cobalamin-binding domain"/>
    <property type="match status" value="1"/>
</dbReference>
<dbReference type="Pfam" id="PF02310">
    <property type="entry name" value="B12-binding"/>
    <property type="match status" value="1"/>
</dbReference>
<feature type="domain" description="B12-binding N-terminal" evidence="5">
    <location>
        <begin position="1"/>
        <end position="88"/>
    </location>
</feature>
<dbReference type="GO" id="GO:0046872">
    <property type="term" value="F:metal ion binding"/>
    <property type="evidence" value="ECO:0007669"/>
    <property type="project" value="UniProtKB-KW"/>
</dbReference>
<evidence type="ECO:0000313" key="8">
    <source>
        <dbReference type="Proteomes" id="UP001065549"/>
    </source>
</evidence>
<dbReference type="InterPro" id="IPR036594">
    <property type="entry name" value="Meth_synthase_dom"/>
</dbReference>
<evidence type="ECO:0000256" key="3">
    <source>
        <dbReference type="ARBA" id="ARBA00023285"/>
    </source>
</evidence>
<dbReference type="InterPro" id="IPR003759">
    <property type="entry name" value="Cbl-bd_cap"/>
</dbReference>
<dbReference type="PANTHER" id="PTHR45833">
    <property type="entry name" value="METHIONINE SYNTHASE"/>
    <property type="match status" value="1"/>
</dbReference>
<dbReference type="Proteomes" id="UP001065549">
    <property type="component" value="Unassembled WGS sequence"/>
</dbReference>
<reference evidence="7" key="1">
    <citation type="submission" date="2022-09" db="EMBL/GenBank/DDBJ databases">
        <title>Culturomic study of gut microbiota in children with autism spectrum disorder.</title>
        <authorList>
            <person name="Efimov B.A."/>
            <person name="Chaplin A.V."/>
            <person name="Sokolova S.R."/>
            <person name="Pikina A.P."/>
            <person name="Korzhanova M."/>
            <person name="Belova V."/>
            <person name="Korostin D."/>
        </authorList>
    </citation>
    <scope>NUCLEOTIDE SEQUENCE</scope>
    <source>
        <strain evidence="7">ASD5510</strain>
    </source>
</reference>
<organism evidence="7 8">
    <name type="scientific">Hominibacterium faecale</name>
    <dbReference type="NCBI Taxonomy" id="2839743"/>
    <lineage>
        <taxon>Bacteria</taxon>
        <taxon>Bacillati</taxon>
        <taxon>Bacillota</taxon>
        <taxon>Clostridia</taxon>
        <taxon>Peptostreptococcales</taxon>
        <taxon>Anaerovoracaceae</taxon>
        <taxon>Hominibacterium</taxon>
    </lineage>
</organism>
<proteinExistence type="inferred from homology"/>
<dbReference type="PROSITE" id="PS51332">
    <property type="entry name" value="B12_BINDING"/>
    <property type="match status" value="1"/>
</dbReference>
<dbReference type="GO" id="GO:0050667">
    <property type="term" value="P:homocysteine metabolic process"/>
    <property type="evidence" value="ECO:0007669"/>
    <property type="project" value="TreeGrafter"/>
</dbReference>
<dbReference type="SUPFAM" id="SSF47644">
    <property type="entry name" value="Methionine synthase domain"/>
    <property type="match status" value="1"/>
</dbReference>
<dbReference type="EMBL" id="JAOSHN010000005">
    <property type="protein sequence ID" value="MCU7379218.1"/>
    <property type="molecule type" value="Genomic_DNA"/>
</dbReference>
<dbReference type="CDD" id="cd02070">
    <property type="entry name" value="corrinoid_protein_B12-BD"/>
    <property type="match status" value="1"/>
</dbReference>
<accession>A0A9J6QSN4</accession>